<evidence type="ECO:0000256" key="9">
    <source>
        <dbReference type="ARBA" id="ARBA00023004"/>
    </source>
</evidence>
<evidence type="ECO:0000256" key="12">
    <source>
        <dbReference type="SAM" id="Phobius"/>
    </source>
</evidence>
<evidence type="ECO:0000256" key="8">
    <source>
        <dbReference type="ARBA" id="ARBA00022977"/>
    </source>
</evidence>
<dbReference type="Gene3D" id="3.30.450.20">
    <property type="entry name" value="PAS domain"/>
    <property type="match status" value="1"/>
</dbReference>
<protein>
    <recommendedName>
        <fullName evidence="10">Thiamine pyrimidine synthase</fullName>
    </recommendedName>
</protein>
<dbReference type="Pfam" id="PF00990">
    <property type="entry name" value="GGDEF"/>
    <property type="match status" value="1"/>
</dbReference>
<dbReference type="GO" id="GO:0009228">
    <property type="term" value="P:thiamine biosynthetic process"/>
    <property type="evidence" value="ECO:0007669"/>
    <property type="project" value="UniProtKB-KW"/>
</dbReference>
<keyword evidence="8" id="KW-0784">Thiamine biosynthesis</keyword>
<dbReference type="Pfam" id="PF08448">
    <property type="entry name" value="PAS_4"/>
    <property type="match status" value="1"/>
</dbReference>
<evidence type="ECO:0000256" key="4">
    <source>
        <dbReference type="ARBA" id="ARBA00011738"/>
    </source>
</evidence>
<dbReference type="CDD" id="cd01949">
    <property type="entry name" value="GGDEF"/>
    <property type="match status" value="1"/>
</dbReference>
<keyword evidence="12" id="KW-0472">Membrane</keyword>
<name>A0AAE7E6I9_9BACT</name>
<dbReference type="InterPro" id="IPR013656">
    <property type="entry name" value="PAS_4"/>
</dbReference>
<evidence type="ECO:0000256" key="5">
    <source>
        <dbReference type="ARBA" id="ARBA00022679"/>
    </source>
</evidence>
<comment type="subunit">
    <text evidence="4">Homodimer.</text>
</comment>
<comment type="function">
    <text evidence="1">Responsible for the formation of the pyrimidine heterocycle in the thiamine biosynthesis pathway. Catalyzes the formation of hydroxymethylpyrimidine phosphate (HMP-P) from histidine and pyridoxal phosphate (PLP). The protein uses PLP and the active site histidine to form HMP-P, generating an inactive enzyme. The enzyme can only undergo a single turnover, which suggests it is a suicide enzyme.</text>
</comment>
<dbReference type="EMBL" id="CP053835">
    <property type="protein sequence ID" value="QKF77437.1"/>
    <property type="molecule type" value="Genomic_DNA"/>
</dbReference>
<gene>
    <name evidence="14" type="ORF">ADFLV_1408</name>
</gene>
<dbReference type="InterPro" id="IPR029787">
    <property type="entry name" value="Nucleotide_cyclase"/>
</dbReference>
<dbReference type="SUPFAM" id="SSF55785">
    <property type="entry name" value="PYP-like sensor domain (PAS domain)"/>
    <property type="match status" value="1"/>
</dbReference>
<keyword evidence="12" id="KW-1133">Transmembrane helix</keyword>
<dbReference type="PANTHER" id="PTHR31528">
    <property type="entry name" value="4-AMINO-5-HYDROXYMETHYL-2-METHYLPYRIMIDINE PHOSPHATE SYNTHASE THI11-RELATED"/>
    <property type="match status" value="1"/>
</dbReference>
<evidence type="ECO:0000256" key="1">
    <source>
        <dbReference type="ARBA" id="ARBA00003469"/>
    </source>
</evidence>
<dbReference type="KEGG" id="adz:ADFLV_1408"/>
<keyword evidence="15" id="KW-1185">Reference proteome</keyword>
<dbReference type="Pfam" id="PF09084">
    <property type="entry name" value="NMT1"/>
    <property type="match status" value="1"/>
</dbReference>
<dbReference type="Gene3D" id="3.40.190.10">
    <property type="entry name" value="Periplasmic binding protein-like II"/>
    <property type="match status" value="2"/>
</dbReference>
<dbReference type="AlphaFoldDB" id="A0AAE7E6I9"/>
<evidence type="ECO:0000256" key="2">
    <source>
        <dbReference type="ARBA" id="ARBA00004948"/>
    </source>
</evidence>
<keyword evidence="6" id="KW-0479">Metal-binding</keyword>
<dbReference type="InterPro" id="IPR000160">
    <property type="entry name" value="GGDEF_dom"/>
</dbReference>
<keyword evidence="12" id="KW-0812">Transmembrane</keyword>
<evidence type="ECO:0000256" key="11">
    <source>
        <dbReference type="ARBA" id="ARBA00048179"/>
    </source>
</evidence>
<dbReference type="InterPro" id="IPR035965">
    <property type="entry name" value="PAS-like_dom_sf"/>
</dbReference>
<dbReference type="FunFam" id="3.30.70.270:FF:000001">
    <property type="entry name" value="Diguanylate cyclase domain protein"/>
    <property type="match status" value="1"/>
</dbReference>
<dbReference type="PANTHER" id="PTHR31528:SF1">
    <property type="entry name" value="4-AMINO-5-HYDROXYMETHYL-2-METHYLPYRIMIDINE PHOSPHATE SYNTHASE THI11-RELATED"/>
    <property type="match status" value="1"/>
</dbReference>
<organism evidence="14 15">
    <name type="scientific">Arcobacter defluvii</name>
    <dbReference type="NCBI Taxonomy" id="873191"/>
    <lineage>
        <taxon>Bacteria</taxon>
        <taxon>Pseudomonadati</taxon>
        <taxon>Campylobacterota</taxon>
        <taxon>Epsilonproteobacteria</taxon>
        <taxon>Campylobacterales</taxon>
        <taxon>Arcobacteraceae</taxon>
        <taxon>Arcobacter</taxon>
    </lineage>
</organism>
<evidence type="ECO:0000313" key="14">
    <source>
        <dbReference type="EMBL" id="QKF77437.1"/>
    </source>
</evidence>
<comment type="similarity">
    <text evidence="3">Belongs to the NMT1/THI5 family.</text>
</comment>
<comment type="catalytic activity">
    <reaction evidence="11">
        <text>N(6)-(pyridoxal phosphate)-L-lysyl-[4-amino-5-hydroxymethyl-2-methylpyrimidine phosphate synthase] + L-histidyl-[4-amino-5-hydroxymethyl-2-methylpyrimidine phosphate synthase] + 2 Fe(3+) + 4 H2O = L-lysyl-[4-amino-5-hydroxymethyl-2-methylpyrimidine phosphate synthase] + (2S)-2-amino-5-hydroxy-4-oxopentanoyl-[4-amino-5-hydroxymethyl-2-methylpyrimidine phosphate synthase] + 4-amino-2-methyl-5-(phosphooxymethyl)pyrimidine + 3-oxopropanoate + 2 Fe(2+) + 2 H(+)</text>
        <dbReference type="Rhea" id="RHEA:65756"/>
        <dbReference type="Rhea" id="RHEA-COMP:16892"/>
        <dbReference type="Rhea" id="RHEA-COMP:16893"/>
        <dbReference type="Rhea" id="RHEA-COMP:16894"/>
        <dbReference type="Rhea" id="RHEA-COMP:16895"/>
        <dbReference type="ChEBI" id="CHEBI:15377"/>
        <dbReference type="ChEBI" id="CHEBI:15378"/>
        <dbReference type="ChEBI" id="CHEBI:29033"/>
        <dbReference type="ChEBI" id="CHEBI:29034"/>
        <dbReference type="ChEBI" id="CHEBI:29969"/>
        <dbReference type="ChEBI" id="CHEBI:29979"/>
        <dbReference type="ChEBI" id="CHEBI:33190"/>
        <dbReference type="ChEBI" id="CHEBI:58354"/>
        <dbReference type="ChEBI" id="CHEBI:143915"/>
        <dbReference type="ChEBI" id="CHEBI:157692"/>
    </reaction>
    <physiologicalReaction direction="left-to-right" evidence="11">
        <dbReference type="Rhea" id="RHEA:65757"/>
    </physiologicalReaction>
</comment>
<dbReference type="InterPro" id="IPR027939">
    <property type="entry name" value="NMT1/THI5"/>
</dbReference>
<evidence type="ECO:0000256" key="10">
    <source>
        <dbReference type="ARBA" id="ARBA00033171"/>
    </source>
</evidence>
<keyword evidence="5" id="KW-0808">Transferase</keyword>
<dbReference type="GO" id="GO:0046872">
    <property type="term" value="F:metal ion binding"/>
    <property type="evidence" value="ECO:0007669"/>
    <property type="project" value="UniProtKB-KW"/>
</dbReference>
<evidence type="ECO:0000313" key="15">
    <source>
        <dbReference type="Proteomes" id="UP000503313"/>
    </source>
</evidence>
<proteinExistence type="inferred from homology"/>
<reference evidence="14 15" key="1">
    <citation type="submission" date="2020-05" db="EMBL/GenBank/DDBJ databases">
        <title>Complete genome sequencing of Campylobacter and Arcobacter type strains.</title>
        <authorList>
            <person name="Miller W.G."/>
            <person name="Yee E."/>
        </authorList>
    </citation>
    <scope>NUCLEOTIDE SEQUENCE [LARGE SCALE GENOMIC DNA]</scope>
    <source>
        <strain evidence="14 15">LMG 25694</strain>
    </source>
</reference>
<evidence type="ECO:0000256" key="7">
    <source>
        <dbReference type="ARBA" id="ARBA00022898"/>
    </source>
</evidence>
<dbReference type="RefSeq" id="WP_129011515.1">
    <property type="nucleotide sequence ID" value="NZ_CP053835.1"/>
</dbReference>
<dbReference type="SUPFAM" id="SSF53850">
    <property type="entry name" value="Periplasmic binding protein-like II"/>
    <property type="match status" value="1"/>
</dbReference>
<dbReference type="InterPro" id="IPR015168">
    <property type="entry name" value="SsuA/THI5"/>
</dbReference>
<dbReference type="Proteomes" id="UP000503313">
    <property type="component" value="Chromosome"/>
</dbReference>
<dbReference type="PROSITE" id="PS50887">
    <property type="entry name" value="GGDEF"/>
    <property type="match status" value="1"/>
</dbReference>
<dbReference type="SMART" id="SM00267">
    <property type="entry name" value="GGDEF"/>
    <property type="match status" value="1"/>
</dbReference>
<accession>A0AAE7E6I9</accession>
<evidence type="ECO:0000259" key="13">
    <source>
        <dbReference type="PROSITE" id="PS50887"/>
    </source>
</evidence>
<evidence type="ECO:0000256" key="6">
    <source>
        <dbReference type="ARBA" id="ARBA00022723"/>
    </source>
</evidence>
<comment type="pathway">
    <text evidence="2">Cofactor biosynthesis; thiamine diphosphate biosynthesis.</text>
</comment>
<dbReference type="InterPro" id="IPR043128">
    <property type="entry name" value="Rev_trsase/Diguanyl_cyclase"/>
</dbReference>
<dbReference type="SUPFAM" id="SSF55073">
    <property type="entry name" value="Nucleotide cyclase"/>
    <property type="match status" value="1"/>
</dbReference>
<sequence>MKVLSIILIIIILLQADEKKDITLQLNWLNQFQFAGYYVAKEKGFYKDVGLNVTINELKDKQELTNIIKDGKVDFAIGRSSLLINKINGDDIVILGAIFQHSPLMLLTTNEEIKTIKDIKNKTIMITPDAEFTASITAMLNSNDINRKDLKIFKHSFNVDDLINKKVDLMSCYISNEPIILQEKGIKYKIFHPKDYGFDFYSDILFTSSKFIKENPLTTKSFYEATLKGWEYAFKNKTEAAEIIYKKYNTQNKSLINLIKEAEILESLVIDKDNRQIGFLDKNKLEKIFEVFKVLGLTNGKINLDNFIYTNNHHKKIIFEIAYEQKNMFIMLVIFISIIFVLTIFFLSRIHTKKKLLDAVINTSDDLIYYKDQRLKYIGCNDAFKRFANKSENEILGKDDFDIFENKFAKIFRDNDLKVLRTNKMSIDEEWLEFDNKLLLFQSKKRPLKYTETKIGILGVSRDITSLYEIQKKLEEQATVDELTKVYNRKSFNERLKEKIEMFRRYESNFCLALVDIDDFKKVNDTFGHDIGDEVLIKVCGIAKENIRNTDLIFRIGGEEFVILYPKTLIDEAFLSIEKITHIIKNENIIKNHQITLSVGLTQMKENDDEASIFKRIDDLMYISKKTGKDKITVD</sequence>
<dbReference type="GO" id="GO:0016740">
    <property type="term" value="F:transferase activity"/>
    <property type="evidence" value="ECO:0007669"/>
    <property type="project" value="UniProtKB-KW"/>
</dbReference>
<keyword evidence="9" id="KW-0408">Iron</keyword>
<dbReference type="Gene3D" id="3.30.70.270">
    <property type="match status" value="1"/>
</dbReference>
<feature type="domain" description="GGDEF" evidence="13">
    <location>
        <begin position="508"/>
        <end position="635"/>
    </location>
</feature>
<dbReference type="NCBIfam" id="TIGR00254">
    <property type="entry name" value="GGDEF"/>
    <property type="match status" value="1"/>
</dbReference>
<keyword evidence="7" id="KW-0663">Pyridoxal phosphate</keyword>
<feature type="transmembrane region" description="Helical" evidence="12">
    <location>
        <begin position="328"/>
        <end position="347"/>
    </location>
</feature>
<evidence type="ECO:0000256" key="3">
    <source>
        <dbReference type="ARBA" id="ARBA00009406"/>
    </source>
</evidence>